<comment type="caution">
    <text evidence="1">The sequence shown here is derived from an EMBL/GenBank/DDBJ whole genome shotgun (WGS) entry which is preliminary data.</text>
</comment>
<sequence length="66" mass="7658">MEVKLSNIDLFLIKSRENEKQNRFTYSDHMKVDRRLEPQALPSERLISSIGESINGRKISTHTPSD</sequence>
<evidence type="ECO:0000313" key="1">
    <source>
        <dbReference type="EMBL" id="GHE62462.1"/>
    </source>
</evidence>
<evidence type="ECO:0000313" key="2">
    <source>
        <dbReference type="Proteomes" id="UP000658258"/>
    </source>
</evidence>
<dbReference type="EMBL" id="BNAG01000002">
    <property type="protein sequence ID" value="GHE62462.1"/>
    <property type="molecule type" value="Genomic_DNA"/>
</dbReference>
<keyword evidence="2" id="KW-1185">Reference proteome</keyword>
<gene>
    <name evidence="1" type="ORF">GCM10011340_17100</name>
</gene>
<reference evidence="2" key="1">
    <citation type="journal article" date="2019" name="Int. J. Syst. Evol. Microbiol.">
        <title>The Global Catalogue of Microorganisms (GCM) 10K type strain sequencing project: providing services to taxonomists for standard genome sequencing and annotation.</title>
        <authorList>
            <consortium name="The Broad Institute Genomics Platform"/>
            <consortium name="The Broad Institute Genome Sequencing Center for Infectious Disease"/>
            <person name="Wu L."/>
            <person name="Ma J."/>
        </authorList>
    </citation>
    <scope>NUCLEOTIDE SEQUENCE [LARGE SCALE GENOMIC DNA]</scope>
    <source>
        <strain evidence="2">CGMCC 1.15111</strain>
    </source>
</reference>
<dbReference type="Proteomes" id="UP000658258">
    <property type="component" value="Unassembled WGS sequence"/>
</dbReference>
<accession>A0ABQ3I6I4</accession>
<organism evidence="1 2">
    <name type="scientific">Roseivirga thermotolerans</name>
    <dbReference type="NCBI Taxonomy" id="1758176"/>
    <lineage>
        <taxon>Bacteria</taxon>
        <taxon>Pseudomonadati</taxon>
        <taxon>Bacteroidota</taxon>
        <taxon>Cytophagia</taxon>
        <taxon>Cytophagales</taxon>
        <taxon>Roseivirgaceae</taxon>
        <taxon>Roseivirga</taxon>
    </lineage>
</organism>
<name>A0ABQ3I6I4_9BACT</name>
<proteinExistence type="predicted"/>
<protein>
    <submittedName>
        <fullName evidence="1">Uncharacterized protein</fullName>
    </submittedName>
</protein>